<dbReference type="Proteomes" id="UP001141806">
    <property type="component" value="Unassembled WGS sequence"/>
</dbReference>
<dbReference type="AlphaFoldDB" id="A0A9Q0QWA0"/>
<evidence type="ECO:0000313" key="2">
    <source>
        <dbReference type="Proteomes" id="UP001141806"/>
    </source>
</evidence>
<evidence type="ECO:0000313" key="1">
    <source>
        <dbReference type="EMBL" id="KAJ4974142.1"/>
    </source>
</evidence>
<gene>
    <name evidence="1" type="ORF">NE237_007316</name>
</gene>
<comment type="caution">
    <text evidence="1">The sequence shown here is derived from an EMBL/GenBank/DDBJ whole genome shotgun (WGS) entry which is preliminary data.</text>
</comment>
<keyword evidence="2" id="KW-1185">Reference proteome</keyword>
<dbReference type="OrthoDB" id="1745510at2759"/>
<proteinExistence type="predicted"/>
<name>A0A9Q0QWA0_9MAGN</name>
<reference evidence="1" key="1">
    <citation type="journal article" date="2023" name="Plant J.">
        <title>The genome of the king protea, Protea cynaroides.</title>
        <authorList>
            <person name="Chang J."/>
            <person name="Duong T.A."/>
            <person name="Schoeman C."/>
            <person name="Ma X."/>
            <person name="Roodt D."/>
            <person name="Barker N."/>
            <person name="Li Z."/>
            <person name="Van de Peer Y."/>
            <person name="Mizrachi E."/>
        </authorList>
    </citation>
    <scope>NUCLEOTIDE SEQUENCE</scope>
    <source>
        <tissue evidence="1">Young leaves</tissue>
    </source>
</reference>
<protein>
    <submittedName>
        <fullName evidence="1">Uncharacterized protein</fullName>
    </submittedName>
</protein>
<organism evidence="1 2">
    <name type="scientific">Protea cynaroides</name>
    <dbReference type="NCBI Taxonomy" id="273540"/>
    <lineage>
        <taxon>Eukaryota</taxon>
        <taxon>Viridiplantae</taxon>
        <taxon>Streptophyta</taxon>
        <taxon>Embryophyta</taxon>
        <taxon>Tracheophyta</taxon>
        <taxon>Spermatophyta</taxon>
        <taxon>Magnoliopsida</taxon>
        <taxon>Proteales</taxon>
        <taxon>Proteaceae</taxon>
        <taxon>Protea</taxon>
    </lineage>
</organism>
<sequence length="148" mass="17155">MKLSEGKDTSNMSWMARWHAETKFEDGKTSQVVDFSDPFALPNLLDALDRDKYGNVTRDIEELCARKMQLLNPLFARYPFIQRTVYNEDIDDFIHFNGVYIVISFNWLNVFLGSESVALKLCLSWLVCKFINSIMQCGKNYGNPSYQT</sequence>
<accession>A0A9Q0QWA0</accession>
<dbReference type="EMBL" id="JAMYWD010000004">
    <property type="protein sequence ID" value="KAJ4974142.1"/>
    <property type="molecule type" value="Genomic_DNA"/>
</dbReference>